<protein>
    <submittedName>
        <fullName evidence="3">Uncharacterized protein</fullName>
    </submittedName>
</protein>
<keyword evidence="1" id="KW-0472">Membrane</keyword>
<dbReference type="WBParaSite" id="Hba_03986">
    <property type="protein sequence ID" value="Hba_03986"/>
    <property type="gene ID" value="Hba_03986"/>
</dbReference>
<name>A0A1I7WGA3_HETBA</name>
<sequence>MNWLKFNYFIFFFVQSSFLKSILFKSSYLFKNYFII</sequence>
<keyword evidence="1" id="KW-1133">Transmembrane helix</keyword>
<dbReference type="Proteomes" id="UP000095283">
    <property type="component" value="Unplaced"/>
</dbReference>
<reference evidence="3" key="1">
    <citation type="submission" date="2016-11" db="UniProtKB">
        <authorList>
            <consortium name="WormBaseParasite"/>
        </authorList>
    </citation>
    <scope>IDENTIFICATION</scope>
</reference>
<evidence type="ECO:0000256" key="1">
    <source>
        <dbReference type="SAM" id="Phobius"/>
    </source>
</evidence>
<evidence type="ECO:0000313" key="3">
    <source>
        <dbReference type="WBParaSite" id="Hba_03986"/>
    </source>
</evidence>
<dbReference type="AlphaFoldDB" id="A0A1I7WGA3"/>
<organism evidence="2 3">
    <name type="scientific">Heterorhabditis bacteriophora</name>
    <name type="common">Entomopathogenic nematode worm</name>
    <dbReference type="NCBI Taxonomy" id="37862"/>
    <lineage>
        <taxon>Eukaryota</taxon>
        <taxon>Metazoa</taxon>
        <taxon>Ecdysozoa</taxon>
        <taxon>Nematoda</taxon>
        <taxon>Chromadorea</taxon>
        <taxon>Rhabditida</taxon>
        <taxon>Rhabditina</taxon>
        <taxon>Rhabditomorpha</taxon>
        <taxon>Strongyloidea</taxon>
        <taxon>Heterorhabditidae</taxon>
        <taxon>Heterorhabditis</taxon>
    </lineage>
</organism>
<accession>A0A1I7WGA3</accession>
<keyword evidence="1" id="KW-0812">Transmembrane</keyword>
<proteinExistence type="predicted"/>
<evidence type="ECO:0000313" key="2">
    <source>
        <dbReference type="Proteomes" id="UP000095283"/>
    </source>
</evidence>
<keyword evidence="2" id="KW-1185">Reference proteome</keyword>
<feature type="transmembrane region" description="Helical" evidence="1">
    <location>
        <begin position="6"/>
        <end position="24"/>
    </location>
</feature>